<sequence length="282" mass="29046">MGDGEDASDERHLFGERRQTTTGFLASDMGVLRVELAPDRLGEFGIVERRRATDIAAGKQLAVATEDDVMTAGDDRTEFTPLGFGPAAAVGIDETTLYAASPDGTVARASIAAADGDTTEWETLGDVSGPRAFEGPVLATASGVVRVAPTFETLGLDDVADVASGDHLLAGGENGLFEYADGNWVGLFDRPITRVTAGDDAVCAVTADGAVLRRTDAAWDVISVPEGTTATAVAATQSLYVVTEAGDVLISADPTAATDGVGGWQSEPLGVRTVHGFVLDDA</sequence>
<evidence type="ECO:0000259" key="1">
    <source>
        <dbReference type="Pfam" id="PF23366"/>
    </source>
</evidence>
<keyword evidence="3" id="KW-1185">Reference proteome</keyword>
<dbReference type="Proteomes" id="UP000198856">
    <property type="component" value="Unassembled WGS sequence"/>
</dbReference>
<dbReference type="RefSeq" id="WP_092702478.1">
    <property type="nucleotide sequence ID" value="NZ_FNFC01000008.1"/>
</dbReference>
<dbReference type="OrthoDB" id="213812at2157"/>
<organism evidence="2 3">
    <name type="scientific">Halovenus aranensis</name>
    <dbReference type="NCBI Taxonomy" id="890420"/>
    <lineage>
        <taxon>Archaea</taxon>
        <taxon>Methanobacteriati</taxon>
        <taxon>Methanobacteriota</taxon>
        <taxon>Stenosarchaea group</taxon>
        <taxon>Halobacteria</taxon>
        <taxon>Halobacteriales</taxon>
        <taxon>Haloarculaceae</taxon>
        <taxon>Halovenus</taxon>
    </lineage>
</organism>
<feature type="domain" description="HVO-0234-like beta-propeller" evidence="1">
    <location>
        <begin position="9"/>
        <end position="278"/>
    </location>
</feature>
<evidence type="ECO:0000313" key="3">
    <source>
        <dbReference type="Proteomes" id="UP000198856"/>
    </source>
</evidence>
<reference evidence="2 3" key="1">
    <citation type="submission" date="2016-10" db="EMBL/GenBank/DDBJ databases">
        <authorList>
            <person name="de Groot N.N."/>
        </authorList>
    </citation>
    <scope>NUCLEOTIDE SEQUENCE [LARGE SCALE GENOMIC DNA]</scope>
    <source>
        <strain evidence="2 3">IBRC-M10015</strain>
    </source>
</reference>
<dbReference type="STRING" id="890420.SAMN05216226_108155"/>
<protein>
    <recommendedName>
        <fullName evidence="1">HVO-0234-like beta-propeller domain-containing protein</fullName>
    </recommendedName>
</protein>
<dbReference type="InterPro" id="IPR056505">
    <property type="entry name" value="Beta-prop_HVO_0234"/>
</dbReference>
<name>A0A1G8W9M2_9EURY</name>
<dbReference type="Pfam" id="PF23366">
    <property type="entry name" value="Beta-prop_HVO_0234"/>
    <property type="match status" value="1"/>
</dbReference>
<dbReference type="AlphaFoldDB" id="A0A1G8W9M2"/>
<accession>A0A1G8W9M2</accession>
<evidence type="ECO:0000313" key="2">
    <source>
        <dbReference type="EMBL" id="SDJ74964.1"/>
    </source>
</evidence>
<dbReference type="EMBL" id="FNFC01000008">
    <property type="protein sequence ID" value="SDJ74964.1"/>
    <property type="molecule type" value="Genomic_DNA"/>
</dbReference>
<gene>
    <name evidence="2" type="ORF">SAMN05216226_108155</name>
</gene>
<proteinExistence type="predicted"/>